<feature type="domain" description="AMP-binding enzyme C-terminal" evidence="7">
    <location>
        <begin position="406"/>
        <end position="476"/>
    </location>
</feature>
<dbReference type="GO" id="GO:0008756">
    <property type="term" value="F:o-succinylbenzoate-CoA ligase activity"/>
    <property type="evidence" value="ECO:0007669"/>
    <property type="project" value="InterPro"/>
</dbReference>
<feature type="compositionally biased region" description="Acidic residues" evidence="5">
    <location>
        <begin position="573"/>
        <end position="592"/>
    </location>
</feature>
<name>A0A3A6PWI7_9EURY</name>
<keyword evidence="1" id="KW-0474">Menaquinone biosynthesis</keyword>
<evidence type="ECO:0000313" key="9">
    <source>
        <dbReference type="Proteomes" id="UP000276588"/>
    </source>
</evidence>
<dbReference type="PANTHER" id="PTHR43767:SF1">
    <property type="entry name" value="NONRIBOSOMAL PEPTIDE SYNTHASE PES1 (EUROFUNG)-RELATED"/>
    <property type="match status" value="1"/>
</dbReference>
<dbReference type="Proteomes" id="UP000276588">
    <property type="component" value="Unassembled WGS sequence"/>
</dbReference>
<gene>
    <name evidence="8" type="primary">menE</name>
    <name evidence="8" type="ORF">DM826_05505</name>
</gene>
<evidence type="ECO:0000256" key="4">
    <source>
        <dbReference type="ARBA" id="ARBA00022840"/>
    </source>
</evidence>
<evidence type="ECO:0000256" key="2">
    <source>
        <dbReference type="ARBA" id="ARBA00022598"/>
    </source>
</evidence>
<organism evidence="8 9">
    <name type="scientific">Halonotius aquaticus</name>
    <dbReference type="NCBI Taxonomy" id="2216978"/>
    <lineage>
        <taxon>Archaea</taxon>
        <taxon>Methanobacteriati</taxon>
        <taxon>Methanobacteriota</taxon>
        <taxon>Stenosarchaea group</taxon>
        <taxon>Halobacteria</taxon>
        <taxon>Halobacteriales</taxon>
        <taxon>Haloferacaceae</taxon>
        <taxon>Halonotius</taxon>
    </lineage>
</organism>
<evidence type="ECO:0000256" key="3">
    <source>
        <dbReference type="ARBA" id="ARBA00022741"/>
    </source>
</evidence>
<dbReference type="Pfam" id="PF00501">
    <property type="entry name" value="AMP-binding"/>
    <property type="match status" value="1"/>
</dbReference>
<dbReference type="InterPro" id="IPR010192">
    <property type="entry name" value="MenE"/>
</dbReference>
<dbReference type="InterPro" id="IPR042099">
    <property type="entry name" value="ANL_N_sf"/>
</dbReference>
<feature type="compositionally biased region" description="Acidic residues" evidence="5">
    <location>
        <begin position="500"/>
        <end position="512"/>
    </location>
</feature>
<dbReference type="InterPro" id="IPR020845">
    <property type="entry name" value="AMP-binding_CS"/>
</dbReference>
<dbReference type="InterPro" id="IPR000873">
    <property type="entry name" value="AMP-dep_synth/lig_dom"/>
</dbReference>
<evidence type="ECO:0000259" key="7">
    <source>
        <dbReference type="Pfam" id="PF13193"/>
    </source>
</evidence>
<dbReference type="GO" id="GO:0005524">
    <property type="term" value="F:ATP binding"/>
    <property type="evidence" value="ECO:0007669"/>
    <property type="project" value="UniProtKB-KW"/>
</dbReference>
<keyword evidence="4" id="KW-0067">ATP-binding</keyword>
<dbReference type="EMBL" id="QKNY01000007">
    <property type="protein sequence ID" value="RJX43707.1"/>
    <property type="molecule type" value="Genomic_DNA"/>
</dbReference>
<dbReference type="InterPro" id="IPR025110">
    <property type="entry name" value="AMP-bd_C"/>
</dbReference>
<dbReference type="Pfam" id="PF13193">
    <property type="entry name" value="AMP-binding_C"/>
    <property type="match status" value="1"/>
</dbReference>
<feature type="compositionally biased region" description="Acidic residues" evidence="5">
    <location>
        <begin position="556"/>
        <end position="566"/>
    </location>
</feature>
<dbReference type="SUPFAM" id="SSF56801">
    <property type="entry name" value="Acetyl-CoA synthetase-like"/>
    <property type="match status" value="1"/>
</dbReference>
<protein>
    <submittedName>
        <fullName evidence="8">O-succinylbenzoate--CoA ligase</fullName>
    </submittedName>
</protein>
<dbReference type="Gene3D" id="3.30.300.30">
    <property type="match status" value="1"/>
</dbReference>
<feature type="domain" description="AMP-dependent synthetase/ligase" evidence="6">
    <location>
        <begin position="6"/>
        <end position="356"/>
    </location>
</feature>
<dbReference type="AlphaFoldDB" id="A0A3A6PWI7"/>
<dbReference type="PANTHER" id="PTHR43767">
    <property type="entry name" value="LONG-CHAIN-FATTY-ACID--COA LIGASE"/>
    <property type="match status" value="1"/>
</dbReference>
<comment type="caution">
    <text evidence="8">The sequence shown here is derived from an EMBL/GenBank/DDBJ whole genome shotgun (WGS) entry which is preliminary data.</text>
</comment>
<dbReference type="OrthoDB" id="35688at2157"/>
<dbReference type="GO" id="GO:0009234">
    <property type="term" value="P:menaquinone biosynthetic process"/>
    <property type="evidence" value="ECO:0007669"/>
    <property type="project" value="UniProtKB-KW"/>
</dbReference>
<feature type="compositionally biased region" description="Low complexity" evidence="5">
    <location>
        <begin position="542"/>
        <end position="555"/>
    </location>
</feature>
<dbReference type="PROSITE" id="PS00455">
    <property type="entry name" value="AMP_BINDING"/>
    <property type="match status" value="1"/>
</dbReference>
<proteinExistence type="predicted"/>
<dbReference type="InterPro" id="IPR045851">
    <property type="entry name" value="AMP-bd_C_sf"/>
</dbReference>
<dbReference type="RefSeq" id="WP_120102360.1">
    <property type="nucleotide sequence ID" value="NZ_QKNY01000007.1"/>
</dbReference>
<dbReference type="Gene3D" id="3.40.50.12780">
    <property type="entry name" value="N-terminal domain of ligase-like"/>
    <property type="match status" value="1"/>
</dbReference>
<reference evidence="8 9" key="1">
    <citation type="submission" date="2018-06" db="EMBL/GenBank/DDBJ databases">
        <title>Halonotius sp. F13-13 a new haloarchaeeon isolated from a solar saltern from Isla Cristina, Huelva, Spain.</title>
        <authorList>
            <person name="Duran-Viseras A."/>
            <person name="Sanchez-Porro C."/>
            <person name="Ventosa A."/>
        </authorList>
    </citation>
    <scope>NUCLEOTIDE SEQUENCE [LARGE SCALE GENOMIC DNA]</scope>
    <source>
        <strain evidence="8 9">F13-13</strain>
    </source>
</reference>
<evidence type="ECO:0000259" key="6">
    <source>
        <dbReference type="Pfam" id="PF00501"/>
    </source>
</evidence>
<keyword evidence="2 8" id="KW-0436">Ligase</keyword>
<evidence type="ECO:0000313" key="8">
    <source>
        <dbReference type="EMBL" id="RJX43707.1"/>
    </source>
</evidence>
<evidence type="ECO:0000256" key="5">
    <source>
        <dbReference type="SAM" id="MobiDB-lite"/>
    </source>
</evidence>
<sequence length="592" mass="62530">MRDWLSHRAAATPDDLAVIDADTDTRWSYSGLDAAVDETAGRLANLGVDAGDQVGTLLPRTFLGVCLLHAAQRLGVTLVPLNHRLTAEELAAQIDQLELTLVVCDIDTEPAAVEAVEEVPIASVDEPQWAAVKSFKDVEPAAIEPVEWQREEPQLIVFTSGSTGRPKPVVLTMGNLLSSAIASAFRLGVDPADRWLLTLSLYHVGGIAPIFRSTLYGTAVVVRSDFDPGQAADDLDRYDVTVVSLVPTMLKQMLDRRGTLSDSLRVVLLGGAPADDALLQRCENYSVPVHPTYGMTETASQVATARPTDAFDRPGTVGRPLLWTEVTVLGDNDEPVAPGESGELVVSGPTVTPGYYGEDGEAFCPYGLRTGDIGYRTEDGSLFVVNRIDDRITSGGETIDPGAIVAVLTDHAAIEAAAVVGVPDEQWGERVTALVVSTDDDLSAEAVDSHCREHLAGFKCPKTSVFADELPRTASGSVDRPAVREAVTAAIEDASVAAEPDTDVDDADETEPPIESVDAAAVDDDDDGEPGIADRRPPSPMSPAEEPTTTPTDTEPIPDAESDAVNDDAASGADDDAAPDVDDDATDNSDGE</sequence>
<dbReference type="NCBIfam" id="TIGR01923">
    <property type="entry name" value="menE"/>
    <property type="match status" value="1"/>
</dbReference>
<evidence type="ECO:0000256" key="1">
    <source>
        <dbReference type="ARBA" id="ARBA00022428"/>
    </source>
</evidence>
<feature type="region of interest" description="Disordered" evidence="5">
    <location>
        <begin position="491"/>
        <end position="592"/>
    </location>
</feature>
<accession>A0A3A6PWI7</accession>
<dbReference type="InterPro" id="IPR050237">
    <property type="entry name" value="ATP-dep_AMP-bd_enzyme"/>
</dbReference>
<keyword evidence="9" id="KW-1185">Reference proteome</keyword>
<keyword evidence="3" id="KW-0547">Nucleotide-binding</keyword>